<evidence type="ECO:0000256" key="11">
    <source>
        <dbReference type="ARBA" id="ARBA00022777"/>
    </source>
</evidence>
<keyword evidence="13 24" id="KW-1133">Transmembrane helix</keyword>
<dbReference type="InterPro" id="IPR017441">
    <property type="entry name" value="Protein_kinase_ATP_BS"/>
</dbReference>
<evidence type="ECO:0000256" key="21">
    <source>
        <dbReference type="PROSITE-ProRule" id="PRU10141"/>
    </source>
</evidence>
<dbReference type="PROSITE" id="PS50853">
    <property type="entry name" value="FN3"/>
    <property type="match status" value="2"/>
</dbReference>
<evidence type="ECO:0000313" key="27">
    <source>
        <dbReference type="EMBL" id="AVT56264.1"/>
    </source>
</evidence>
<dbReference type="GO" id="GO:0005009">
    <property type="term" value="F:insulin receptor activity"/>
    <property type="evidence" value="ECO:0007669"/>
    <property type="project" value="TreeGrafter"/>
</dbReference>
<keyword evidence="15" id="KW-0829">Tyrosine-protein kinase</keyword>
<evidence type="ECO:0000256" key="2">
    <source>
        <dbReference type="ARBA" id="ARBA00004479"/>
    </source>
</evidence>
<comment type="cofactor">
    <cofactor evidence="1">
        <name>Mn(2+)</name>
        <dbReference type="ChEBI" id="CHEBI:29035"/>
    </cofactor>
</comment>
<evidence type="ECO:0000256" key="13">
    <source>
        <dbReference type="ARBA" id="ARBA00022989"/>
    </source>
</evidence>
<evidence type="ECO:0000256" key="5">
    <source>
        <dbReference type="ARBA" id="ARBA00022685"/>
    </source>
</evidence>
<dbReference type="GO" id="GO:0005899">
    <property type="term" value="C:insulin receptor complex"/>
    <property type="evidence" value="ECO:0007669"/>
    <property type="project" value="TreeGrafter"/>
</dbReference>
<evidence type="ECO:0000256" key="15">
    <source>
        <dbReference type="ARBA" id="ARBA00023137"/>
    </source>
</evidence>
<evidence type="ECO:0000259" key="26">
    <source>
        <dbReference type="PROSITE" id="PS50853"/>
    </source>
</evidence>
<dbReference type="InterPro" id="IPR000719">
    <property type="entry name" value="Prot_kinase_dom"/>
</dbReference>
<dbReference type="SMART" id="SM00261">
    <property type="entry name" value="FU"/>
    <property type="match status" value="1"/>
</dbReference>
<evidence type="ECO:0000256" key="8">
    <source>
        <dbReference type="ARBA" id="ARBA00022729"/>
    </source>
</evidence>
<comment type="similarity">
    <text evidence="22">Belongs to the protein kinase superfamily. Tyr protein kinase family. Insulin receptor subfamily.</text>
</comment>
<dbReference type="PRINTS" id="PR00109">
    <property type="entry name" value="TYRKINASE"/>
</dbReference>
<feature type="domain" description="Fibronectin type-III" evidence="26">
    <location>
        <begin position="874"/>
        <end position="973"/>
    </location>
</feature>
<dbReference type="InterPro" id="IPR011009">
    <property type="entry name" value="Kinase-like_dom_sf"/>
</dbReference>
<dbReference type="PROSITE" id="PS50011">
    <property type="entry name" value="PROTEIN_KINASE_DOM"/>
    <property type="match status" value="1"/>
</dbReference>
<evidence type="ECO:0000256" key="3">
    <source>
        <dbReference type="ARBA" id="ARBA00022553"/>
    </source>
</evidence>
<organism evidence="27">
    <name type="scientific">Jadera haematoloma</name>
    <dbReference type="NCBI Taxonomy" id="2137812"/>
    <lineage>
        <taxon>Eukaryota</taxon>
        <taxon>Metazoa</taxon>
        <taxon>Ecdysozoa</taxon>
        <taxon>Arthropoda</taxon>
        <taxon>Hexapoda</taxon>
        <taxon>Insecta</taxon>
        <taxon>Pterygota</taxon>
        <taxon>Neoptera</taxon>
        <taxon>Paraneoptera</taxon>
        <taxon>Hemiptera</taxon>
        <taxon>Heteroptera</taxon>
        <taxon>Panheteroptera</taxon>
        <taxon>Pentatomomorpha</taxon>
        <taxon>Coreoidea</taxon>
        <taxon>Rhopalidae</taxon>
        <taxon>Jadera</taxon>
    </lineage>
</organism>
<reference evidence="27" key="1">
    <citation type="submission" date="2017-08" db="EMBL/GenBank/DDBJ databases">
        <title>Insulin signaling mediates host-associated differences in a polyphenic reaction norm.</title>
        <authorList>
            <person name="Fawcett M."/>
            <person name="Parks M.C."/>
            <person name="Tibbetts A.E."/>
            <person name="Richards E.M."/>
            <person name="Vanegas J.C."/>
            <person name="Swart J.S."/>
            <person name="Hou W."/>
            <person name="Simmons W.R."/>
            <person name="Cenzer M."/>
            <person name="Crowley L."/>
            <person name="Angelini D.R."/>
        </authorList>
    </citation>
    <scope>NUCLEOTIDE SEQUENCE</scope>
</reference>
<dbReference type="InterPro" id="IPR036941">
    <property type="entry name" value="Rcpt_L-dom_sf"/>
</dbReference>
<feature type="binding site" evidence="21">
    <location>
        <position position="1074"/>
    </location>
    <ligand>
        <name>ATP</name>
        <dbReference type="ChEBI" id="CHEBI:30616"/>
    </ligand>
</feature>
<accession>A0A2R4G8S9</accession>
<evidence type="ECO:0000256" key="9">
    <source>
        <dbReference type="ARBA" id="ARBA00022737"/>
    </source>
</evidence>
<keyword evidence="11" id="KW-0418">Kinase</keyword>
<dbReference type="SMART" id="SM00219">
    <property type="entry name" value="TyrKc"/>
    <property type="match status" value="1"/>
</dbReference>
<dbReference type="Gene3D" id="2.10.220.10">
    <property type="entry name" value="Hormone Receptor, Insulin-like Growth Factor Receptor 1, Chain A, domain 2"/>
    <property type="match status" value="1"/>
</dbReference>
<dbReference type="Pfam" id="PF07714">
    <property type="entry name" value="PK_Tyr_Ser-Thr"/>
    <property type="match status" value="1"/>
</dbReference>
<dbReference type="Pfam" id="PF01030">
    <property type="entry name" value="Recep_L_domain"/>
    <property type="match status" value="2"/>
</dbReference>
<dbReference type="PROSITE" id="PS00239">
    <property type="entry name" value="RECEPTOR_TYR_KIN_II"/>
    <property type="match status" value="1"/>
</dbReference>
<keyword evidence="18" id="KW-0325">Glycoprotein</keyword>
<evidence type="ECO:0000256" key="4">
    <source>
        <dbReference type="ARBA" id="ARBA00022679"/>
    </source>
</evidence>
<evidence type="ECO:0000256" key="6">
    <source>
        <dbReference type="ARBA" id="ARBA00022692"/>
    </source>
</evidence>
<dbReference type="Gene3D" id="2.60.40.10">
    <property type="entry name" value="Immunoglobulins"/>
    <property type="match status" value="3"/>
</dbReference>
<keyword evidence="17 22" id="KW-0675">Receptor</keyword>
<keyword evidence="14 24" id="KW-0472">Membrane</keyword>
<dbReference type="EC" id="2.7.10.1" evidence="22"/>
<dbReference type="GO" id="GO:0043560">
    <property type="term" value="F:insulin receptor substrate binding"/>
    <property type="evidence" value="ECO:0007669"/>
    <property type="project" value="TreeGrafter"/>
</dbReference>
<dbReference type="Gene3D" id="3.80.20.20">
    <property type="entry name" value="Receptor L-domain"/>
    <property type="match status" value="2"/>
</dbReference>
<dbReference type="FunFam" id="3.30.200.20:FF:000026">
    <property type="entry name" value="Tyrosine-protein kinase receptor"/>
    <property type="match status" value="1"/>
</dbReference>
<evidence type="ECO:0000256" key="16">
    <source>
        <dbReference type="ARBA" id="ARBA00023157"/>
    </source>
</evidence>
<dbReference type="CDD" id="cd00064">
    <property type="entry name" value="FU"/>
    <property type="match status" value="1"/>
</dbReference>
<keyword evidence="8" id="KW-0732">Signal</keyword>
<dbReference type="Pfam" id="PF00757">
    <property type="entry name" value="Furin-like"/>
    <property type="match status" value="1"/>
</dbReference>
<dbReference type="GO" id="GO:0030424">
    <property type="term" value="C:axon"/>
    <property type="evidence" value="ECO:0007669"/>
    <property type="project" value="TreeGrafter"/>
</dbReference>
<dbReference type="GO" id="GO:0046872">
    <property type="term" value="F:metal ion binding"/>
    <property type="evidence" value="ECO:0007669"/>
    <property type="project" value="UniProtKB-KW"/>
</dbReference>
<comment type="catalytic activity">
    <reaction evidence="20 22">
        <text>L-tyrosyl-[protein] + ATP = O-phospho-L-tyrosyl-[protein] + ADP + H(+)</text>
        <dbReference type="Rhea" id="RHEA:10596"/>
        <dbReference type="Rhea" id="RHEA-COMP:10136"/>
        <dbReference type="Rhea" id="RHEA-COMP:20101"/>
        <dbReference type="ChEBI" id="CHEBI:15378"/>
        <dbReference type="ChEBI" id="CHEBI:30616"/>
        <dbReference type="ChEBI" id="CHEBI:46858"/>
        <dbReference type="ChEBI" id="CHEBI:61978"/>
        <dbReference type="ChEBI" id="CHEBI:456216"/>
        <dbReference type="EC" id="2.7.10.1"/>
    </reaction>
</comment>
<dbReference type="PROSITE" id="PS00109">
    <property type="entry name" value="PROTEIN_KINASE_TYR"/>
    <property type="match status" value="1"/>
</dbReference>
<dbReference type="PROSITE" id="PS00107">
    <property type="entry name" value="PROTEIN_KINASE_ATP"/>
    <property type="match status" value="1"/>
</dbReference>
<keyword evidence="3 22" id="KW-0597">Phosphoprotein</keyword>
<evidence type="ECO:0000256" key="14">
    <source>
        <dbReference type="ARBA" id="ARBA00023136"/>
    </source>
</evidence>
<comment type="subcellular location">
    <subcellularLocation>
        <location evidence="2">Membrane</location>
        <topology evidence="2">Single-pass type I membrane protein</topology>
    </subcellularLocation>
</comment>
<dbReference type="Gene3D" id="1.10.510.10">
    <property type="entry name" value="Transferase(Phosphotransferase) domain 1"/>
    <property type="match status" value="1"/>
</dbReference>
<protein>
    <recommendedName>
        <fullName evidence="22">Tyrosine-protein kinase receptor</fullName>
        <ecNumber evidence="22">2.7.10.1</ecNumber>
    </recommendedName>
</protein>
<dbReference type="GO" id="GO:0051897">
    <property type="term" value="P:positive regulation of phosphatidylinositol 3-kinase/protein kinase B signal transduction"/>
    <property type="evidence" value="ECO:0007669"/>
    <property type="project" value="TreeGrafter"/>
</dbReference>
<dbReference type="InterPro" id="IPR008266">
    <property type="entry name" value="Tyr_kinase_AS"/>
</dbReference>
<evidence type="ECO:0000256" key="23">
    <source>
        <dbReference type="SAM" id="MobiDB-lite"/>
    </source>
</evidence>
<dbReference type="CDD" id="cd00063">
    <property type="entry name" value="FN3"/>
    <property type="match status" value="3"/>
</dbReference>
<keyword evidence="4" id="KW-0808">Transferase</keyword>
<keyword evidence="19" id="KW-0464">Manganese</keyword>
<dbReference type="InterPro" id="IPR000494">
    <property type="entry name" value="Rcpt_L-dom"/>
</dbReference>
<evidence type="ECO:0000256" key="24">
    <source>
        <dbReference type="SAM" id="Phobius"/>
    </source>
</evidence>
<dbReference type="InterPro" id="IPR001245">
    <property type="entry name" value="Ser-Thr/Tyr_kinase_cat_dom"/>
</dbReference>
<dbReference type="InterPro" id="IPR009030">
    <property type="entry name" value="Growth_fac_rcpt_cys_sf"/>
</dbReference>
<dbReference type="Gene3D" id="3.30.200.20">
    <property type="entry name" value="Phosphorylase Kinase, domain 1"/>
    <property type="match status" value="1"/>
</dbReference>
<dbReference type="InterPro" id="IPR002011">
    <property type="entry name" value="Tyr_kinase_rcpt_2_CS"/>
</dbReference>
<dbReference type="PANTHER" id="PTHR24416:SF525">
    <property type="entry name" value="INSULIN-LIKE RECEPTOR"/>
    <property type="match status" value="1"/>
</dbReference>
<feature type="region of interest" description="Disordered" evidence="23">
    <location>
        <begin position="1351"/>
        <end position="1379"/>
    </location>
</feature>
<keyword evidence="7" id="KW-0479">Metal-binding</keyword>
<feature type="domain" description="Protein kinase" evidence="25">
    <location>
        <begin position="1041"/>
        <end position="1321"/>
    </location>
</feature>
<dbReference type="PANTHER" id="PTHR24416">
    <property type="entry name" value="TYROSINE-PROTEIN KINASE RECEPTOR"/>
    <property type="match status" value="1"/>
</dbReference>
<dbReference type="FunFam" id="3.80.20.20:FF:000001">
    <property type="entry name" value="Tyrosine-protein kinase receptor"/>
    <property type="match status" value="1"/>
</dbReference>
<evidence type="ECO:0000256" key="12">
    <source>
        <dbReference type="ARBA" id="ARBA00022840"/>
    </source>
</evidence>
<feature type="transmembrane region" description="Helical" evidence="24">
    <location>
        <begin position="979"/>
        <end position="1002"/>
    </location>
</feature>
<keyword evidence="12 21" id="KW-0067">ATP-binding</keyword>
<evidence type="ECO:0000256" key="19">
    <source>
        <dbReference type="ARBA" id="ARBA00023211"/>
    </source>
</evidence>
<dbReference type="InterPro" id="IPR006211">
    <property type="entry name" value="Furin-like_Cys-rich_dom"/>
</dbReference>
<evidence type="ECO:0000256" key="17">
    <source>
        <dbReference type="ARBA" id="ARBA00023170"/>
    </source>
</evidence>
<dbReference type="EMBL" id="MF620042">
    <property type="protein sequence ID" value="AVT56264.1"/>
    <property type="molecule type" value="mRNA"/>
</dbReference>
<dbReference type="CDD" id="cd05032">
    <property type="entry name" value="PTKc_InsR_like"/>
    <property type="match status" value="1"/>
</dbReference>
<evidence type="ECO:0000256" key="22">
    <source>
        <dbReference type="RuleBase" id="RU000312"/>
    </source>
</evidence>
<keyword evidence="16" id="KW-1015">Disulfide bond</keyword>
<keyword evidence="10 21" id="KW-0547">Nucleotide-binding</keyword>
<keyword evidence="5" id="KW-0165">Cleavage on pair of basic residues</keyword>
<evidence type="ECO:0000256" key="20">
    <source>
        <dbReference type="ARBA" id="ARBA00051243"/>
    </source>
</evidence>
<dbReference type="FunFam" id="1.10.510.10:FF:000528">
    <property type="entry name" value="Tyrosine-protein kinase receptor"/>
    <property type="match status" value="1"/>
</dbReference>
<dbReference type="SMART" id="SM00060">
    <property type="entry name" value="FN3"/>
    <property type="match status" value="3"/>
</dbReference>
<dbReference type="GO" id="GO:0042593">
    <property type="term" value="P:glucose homeostasis"/>
    <property type="evidence" value="ECO:0007669"/>
    <property type="project" value="TreeGrafter"/>
</dbReference>
<evidence type="ECO:0000256" key="7">
    <source>
        <dbReference type="ARBA" id="ARBA00022723"/>
    </source>
</evidence>
<dbReference type="SUPFAM" id="SSF52058">
    <property type="entry name" value="L domain-like"/>
    <property type="match status" value="2"/>
</dbReference>
<dbReference type="FunFam" id="2.60.40.10:FF:001941">
    <property type="entry name" value="Tyrosine-protein kinase receptor"/>
    <property type="match status" value="1"/>
</dbReference>
<dbReference type="InterPro" id="IPR006212">
    <property type="entry name" value="Furin_repeat"/>
</dbReference>
<feature type="domain" description="Fibronectin type-III" evidence="26">
    <location>
        <begin position="654"/>
        <end position="750"/>
    </location>
</feature>
<dbReference type="InterPro" id="IPR050122">
    <property type="entry name" value="RTK"/>
</dbReference>
<name>A0A2R4G8S9_9HEMI</name>
<dbReference type="SUPFAM" id="SSF57184">
    <property type="entry name" value="Growth factor receptor domain"/>
    <property type="match status" value="1"/>
</dbReference>
<evidence type="ECO:0000256" key="18">
    <source>
        <dbReference type="ARBA" id="ARBA00023180"/>
    </source>
</evidence>
<dbReference type="SUPFAM" id="SSF49265">
    <property type="entry name" value="Fibronectin type III"/>
    <property type="match status" value="3"/>
</dbReference>
<sequence>MDMLNFDYIGFNDCKNGNTMVRKWIYCDRAIFYLLCILCAQSFAFHIEALRATDITIRKEPGVCQSIDIRNSVSMFSQLKGCHVVEGFVQIVLIDNANETDYANISFPELKEITGFLLLYRVNGLRSLGKLFPNLSVIRGNTLFRNYALVVFEMLHLQEVGLVSLSDILRGAVLFAKNPMLCFVDTIDWDLIAQKDKRLHYISGNKMQNECPMCPTSNHSCPTSNINGGLLCWNSHHCQKVCPAHCNGSCNANGECCLPSCLGGCTGATSSDQCLVCKHFQFQKKCVEKCPYKTYEYLNRRCILEQECYDMRRPPEMSSYNTRNNPWKPFKGKCILECPNGFLEVEESPGRYSCRECQGKCKKECRGVNVDSIAAAQELKGCTIIRGALEIQIRGGSNVVKELEENLSDIEEIDDYLKIVRSFPIVSLNFLKSLKFIRGNSLESTKYALVVLDNQNLIELWDWENRNTELVINGKLFFHFNPKLCLSKIEKLKEVAGLPDYTELEVASNSNGDKVACNVIELNVTVYKKTSIAALIKWKQFSHYDSRTLLGYVVYFIEAPYQNVTMYDGRDACGGDGWRVDDVSASEVPGKDSNNTTNLEESLNKDHELVHILTRLKPFTQYAFYVKTYTIASEKSGAQSPIQYFRTDPDTPSEPRGLTAFSNSSTEIVINWQPPAQPNGNLTHYIVTGHWERDSKEFIEQRNYCKEPISLITESKVIPAKPREVLVDEEEDNLGEEFDSCPCQRKVPEDKQREEEIHLEDQLQNQIYVKRFSARKKRDVVTNDNRSAKSILPSNSDDGTETYSFVNRGQIREIVPETTFVMNNLRHFALYNIAVRACRKWEDNENTTKNNNCSAEAIVTARTMALATADNVDSQFPLWEVSNKSSGEVILKWNEPKHPNSLIVTYEIEYKRSDIANFKPTVECITRKQFVEAGHTYVLKNLHPGNYSLRIRASSLSGVGAYTPYKYFVIEEDSSVSPFFIISIGGVLLSTCLFCALIYIYARRHFLRLQVPNSKLIASVNPEYVPTVYEPDDWEVERRRVELLGEIGQGSFGMVYEGRFYSPDGTGAQLCAVKTVNVQAAYRDRIEFLNEASVMKAFNTHHVVKLLGVVSKGQPTLVIMELMKRGDLKSYLRSHRPDCVENPNACPPTLKRILRMAAEIADGMAYLAAKKFVHRDLAARNCMVAEDLTVKIGDFGMTRDIYETEYYRKGSKGLLPVRWMAPESLKDGIFTSYSDAWSYGVVLYEMATLASQPYQGLSNDQVLRYVIDGGIMERPENCPDKLYNVMRLCWEHKPSSRPSFIELVTLLQNDVSADFQSVSFYHSEEGVEYRSQTISENTPLRITREIEDFSLSEDEDFKDPRSSTSSKISNGSATPNGFVPQEIVTTKC</sequence>
<evidence type="ECO:0000256" key="1">
    <source>
        <dbReference type="ARBA" id="ARBA00001936"/>
    </source>
</evidence>
<evidence type="ECO:0000256" key="10">
    <source>
        <dbReference type="ARBA" id="ARBA00022741"/>
    </source>
</evidence>
<dbReference type="GO" id="GO:0005524">
    <property type="term" value="F:ATP binding"/>
    <property type="evidence" value="ECO:0007669"/>
    <property type="project" value="UniProtKB-UniRule"/>
</dbReference>
<keyword evidence="9" id="KW-0677">Repeat</keyword>
<dbReference type="InterPro" id="IPR020635">
    <property type="entry name" value="Tyr_kinase_cat_dom"/>
</dbReference>
<feature type="compositionally biased region" description="Polar residues" evidence="23">
    <location>
        <begin position="1362"/>
        <end position="1375"/>
    </location>
</feature>
<evidence type="ECO:0000259" key="25">
    <source>
        <dbReference type="PROSITE" id="PS50011"/>
    </source>
</evidence>
<dbReference type="InterPro" id="IPR013783">
    <property type="entry name" value="Ig-like_fold"/>
</dbReference>
<dbReference type="InterPro" id="IPR003961">
    <property type="entry name" value="FN3_dom"/>
</dbReference>
<dbReference type="GO" id="GO:0043410">
    <property type="term" value="P:positive regulation of MAPK cascade"/>
    <property type="evidence" value="ECO:0007669"/>
    <property type="project" value="TreeGrafter"/>
</dbReference>
<dbReference type="InterPro" id="IPR036116">
    <property type="entry name" value="FN3_sf"/>
</dbReference>
<proteinExistence type="evidence at transcript level"/>
<keyword evidence="6 22" id="KW-0812">Transmembrane</keyword>
<dbReference type="SUPFAM" id="SSF56112">
    <property type="entry name" value="Protein kinase-like (PK-like)"/>
    <property type="match status" value="1"/>
</dbReference>